<dbReference type="Gene3D" id="1.50.10.100">
    <property type="entry name" value="Chondroitin AC/alginate lyase"/>
    <property type="match status" value="1"/>
</dbReference>
<dbReference type="OrthoDB" id="9787373at2"/>
<organism evidence="3 4">
    <name type="scientific">Roseovarius gaetbuli</name>
    <dbReference type="NCBI Taxonomy" id="1356575"/>
    <lineage>
        <taxon>Bacteria</taxon>
        <taxon>Pseudomonadati</taxon>
        <taxon>Pseudomonadota</taxon>
        <taxon>Alphaproteobacteria</taxon>
        <taxon>Rhodobacterales</taxon>
        <taxon>Roseobacteraceae</taxon>
        <taxon>Roseovarius</taxon>
    </lineage>
</organism>
<evidence type="ECO:0000256" key="1">
    <source>
        <dbReference type="ARBA" id="ARBA00004196"/>
    </source>
</evidence>
<keyword evidence="4" id="KW-1185">Reference proteome</keyword>
<sequence>MSKPENLSARWTRLLNRVAARRAALSRPATAFLSQPEPRTIGSFARGRQLCAGNFVFAGRLVAAPETSIWDLKVKDPSFADEQHGFGWLDDLAAVGDGAARARAQDWLWDWITRYGNGRGPGWTPDLTGRRLIRWINHALFMLSGSPNDASVPFLRSLAQQTTFLARRWQSASPGLPRFEALTGLIYAGLSLEGMQAHVAPAMTALARECDSQIDAQGGLPTRNPEDLLEVFTLLTWAAVALSESGQTAGEAHWRAIERIAPTLRTLRHADGGLARFHGGGRGLEGRLDSALATSGVKGRHADGLAMGFARLSAGRTSVIIDASPPPTGAASAGAHASTLAFELTSGRRPLIVNCGSGQSFGPEWRRAGRATPSHSTLVLAAGSSARLSNDPRHSDWLIEAPRKVPVELSKAPDGVRFEGAHDGYLRSHGLTHVRRLELTTDGRGLAGEDMLLAVETGDRRRFDQVMDQVRLHGINFEIRFHLHPDVDASVDLGGAAVSLALRSGEIWIFRNDGRAALSLQPSVYLEKTRLKPRATKQIVLSGRAMEYATPIRWSLAKAQDTPIGIRDLTEDALEPATDD</sequence>
<dbReference type="GO" id="GO:0030313">
    <property type="term" value="C:cell envelope"/>
    <property type="evidence" value="ECO:0007669"/>
    <property type="project" value="UniProtKB-SubCell"/>
</dbReference>
<evidence type="ECO:0000313" key="3">
    <source>
        <dbReference type="EMBL" id="SLN47750.1"/>
    </source>
</evidence>
<reference evidence="4" key="1">
    <citation type="submission" date="2017-03" db="EMBL/GenBank/DDBJ databases">
        <authorList>
            <person name="Rodrigo-Torres L."/>
            <person name="Arahal R.D."/>
            <person name="Lucena T."/>
        </authorList>
    </citation>
    <scope>NUCLEOTIDE SEQUENCE [LARGE SCALE GENOMIC DNA]</scope>
    <source>
        <strain evidence="4">CECT 8370</strain>
    </source>
</reference>
<protein>
    <submittedName>
        <fullName evidence="3">Heparinase II/III-like protein</fullName>
    </submittedName>
</protein>
<dbReference type="GO" id="GO:0016829">
    <property type="term" value="F:lyase activity"/>
    <property type="evidence" value="ECO:0007669"/>
    <property type="project" value="InterPro"/>
</dbReference>
<dbReference type="InterPro" id="IPR008929">
    <property type="entry name" value="Chondroitin_lyas"/>
</dbReference>
<dbReference type="InterPro" id="IPR012480">
    <property type="entry name" value="Hepar_II_III_C"/>
</dbReference>
<evidence type="ECO:0000313" key="4">
    <source>
        <dbReference type="Proteomes" id="UP000194012"/>
    </source>
</evidence>
<dbReference type="Pfam" id="PF07940">
    <property type="entry name" value="Hepar_II_III_C"/>
    <property type="match status" value="1"/>
</dbReference>
<dbReference type="EMBL" id="FWFJ01000018">
    <property type="protein sequence ID" value="SLN47750.1"/>
    <property type="molecule type" value="Genomic_DNA"/>
</dbReference>
<accession>A0A1X6ZCL7</accession>
<name>A0A1X6ZCL7_9RHOB</name>
<dbReference type="AlphaFoldDB" id="A0A1X6ZCL7"/>
<dbReference type="Gene3D" id="2.70.98.70">
    <property type="match status" value="1"/>
</dbReference>
<feature type="domain" description="Heparinase II/III-like C-terminal" evidence="2">
    <location>
        <begin position="301"/>
        <end position="555"/>
    </location>
</feature>
<comment type="subcellular location">
    <subcellularLocation>
        <location evidence="1">Cell envelope</location>
    </subcellularLocation>
</comment>
<proteinExistence type="predicted"/>
<dbReference type="RefSeq" id="WP_085827000.1">
    <property type="nucleotide sequence ID" value="NZ_FWFJ01000018.1"/>
</dbReference>
<evidence type="ECO:0000259" key="2">
    <source>
        <dbReference type="Pfam" id="PF07940"/>
    </source>
</evidence>
<dbReference type="Proteomes" id="UP000194012">
    <property type="component" value="Unassembled WGS sequence"/>
</dbReference>
<gene>
    <name evidence="3" type="ORF">ROG8370_02079</name>
</gene>